<dbReference type="GO" id="GO:0006357">
    <property type="term" value="P:regulation of transcription by RNA polymerase II"/>
    <property type="evidence" value="ECO:0007669"/>
    <property type="project" value="TreeGrafter"/>
</dbReference>
<name>A0A452GSZ3_9SAUR</name>
<feature type="compositionally biased region" description="Polar residues" evidence="5">
    <location>
        <begin position="183"/>
        <end position="192"/>
    </location>
</feature>
<feature type="compositionally biased region" description="Pro residues" evidence="5">
    <location>
        <begin position="237"/>
        <end position="246"/>
    </location>
</feature>
<dbReference type="InterPro" id="IPR004181">
    <property type="entry name" value="Znf_MIZ"/>
</dbReference>
<evidence type="ECO:0000256" key="1">
    <source>
        <dbReference type="ARBA" id="ARBA00022723"/>
    </source>
</evidence>
<dbReference type="GO" id="GO:0000785">
    <property type="term" value="C:chromatin"/>
    <property type="evidence" value="ECO:0007669"/>
    <property type="project" value="TreeGrafter"/>
</dbReference>
<dbReference type="Ensembl" id="ENSGAGT00000005946.1">
    <property type="protein sequence ID" value="ENSGAGP00000005099.1"/>
    <property type="gene ID" value="ENSGAGG00000002028.1"/>
</dbReference>
<feature type="compositionally biased region" description="Low complexity" evidence="5">
    <location>
        <begin position="156"/>
        <end position="175"/>
    </location>
</feature>
<feature type="region of interest" description="Disordered" evidence="5">
    <location>
        <begin position="135"/>
        <end position="315"/>
    </location>
</feature>
<dbReference type="Gene3D" id="3.30.40.10">
    <property type="entry name" value="Zinc/RING finger domain, C3HC4 (zinc finger)"/>
    <property type="match status" value="1"/>
</dbReference>
<dbReference type="GO" id="GO:0003712">
    <property type="term" value="F:transcription coregulator activity"/>
    <property type="evidence" value="ECO:0007669"/>
    <property type="project" value="TreeGrafter"/>
</dbReference>
<organism evidence="7 8">
    <name type="scientific">Gopherus agassizii</name>
    <name type="common">Agassiz's desert tortoise</name>
    <dbReference type="NCBI Taxonomy" id="38772"/>
    <lineage>
        <taxon>Eukaryota</taxon>
        <taxon>Metazoa</taxon>
        <taxon>Chordata</taxon>
        <taxon>Craniata</taxon>
        <taxon>Vertebrata</taxon>
        <taxon>Euteleostomi</taxon>
        <taxon>Archelosauria</taxon>
        <taxon>Testudinata</taxon>
        <taxon>Testudines</taxon>
        <taxon>Cryptodira</taxon>
        <taxon>Durocryptodira</taxon>
        <taxon>Testudinoidea</taxon>
        <taxon>Testudinidae</taxon>
        <taxon>Gopherus</taxon>
    </lineage>
</organism>
<protein>
    <recommendedName>
        <fullName evidence="6">SP-RING-type domain-containing protein</fullName>
    </recommendedName>
</protein>
<keyword evidence="3" id="KW-0862">Zinc</keyword>
<feature type="compositionally biased region" description="Low complexity" evidence="5">
    <location>
        <begin position="798"/>
        <end position="825"/>
    </location>
</feature>
<dbReference type="GO" id="GO:0016925">
    <property type="term" value="P:protein sumoylation"/>
    <property type="evidence" value="ECO:0007669"/>
    <property type="project" value="TreeGrafter"/>
</dbReference>
<feature type="compositionally biased region" description="Low complexity" evidence="5">
    <location>
        <begin position="741"/>
        <end position="757"/>
    </location>
</feature>
<reference evidence="7" key="2">
    <citation type="submission" date="2025-08" db="UniProtKB">
        <authorList>
            <consortium name="Ensembl"/>
        </authorList>
    </citation>
    <scope>IDENTIFICATION</scope>
</reference>
<feature type="compositionally biased region" description="Pro residues" evidence="5">
    <location>
        <begin position="631"/>
        <end position="642"/>
    </location>
</feature>
<evidence type="ECO:0000259" key="6">
    <source>
        <dbReference type="PROSITE" id="PS51044"/>
    </source>
</evidence>
<dbReference type="PROSITE" id="PS51044">
    <property type="entry name" value="ZF_SP_RING"/>
    <property type="match status" value="1"/>
</dbReference>
<dbReference type="GO" id="GO:0061665">
    <property type="term" value="F:SUMO ligase activity"/>
    <property type="evidence" value="ECO:0007669"/>
    <property type="project" value="TreeGrafter"/>
</dbReference>
<feature type="region of interest" description="Disordered" evidence="5">
    <location>
        <begin position="631"/>
        <end position="825"/>
    </location>
</feature>
<keyword evidence="1" id="KW-0479">Metal-binding</keyword>
<keyword evidence="8" id="KW-1185">Reference proteome</keyword>
<feature type="compositionally biased region" description="Polar residues" evidence="5">
    <location>
        <begin position="219"/>
        <end position="236"/>
    </location>
</feature>
<evidence type="ECO:0000313" key="7">
    <source>
        <dbReference type="Ensembl" id="ENSGAGP00000005099.1"/>
    </source>
</evidence>
<feature type="domain" description="SP-RING-type" evidence="6">
    <location>
        <begin position="507"/>
        <end position="542"/>
    </location>
</feature>
<evidence type="ECO:0000256" key="4">
    <source>
        <dbReference type="PROSITE-ProRule" id="PRU00452"/>
    </source>
</evidence>
<sequence length="825" mass="89057">GPGAWAKLPHLPPGDGSFPYDSVPWQQNTNQPPGSLSVVTTVWGVTNTSQSQVSFILCSYPGGPNTPAGMGIPPHTRPPADFTQPAAAAAAAAVAAAAATATATATATVAALQETQNKDMNQYGPMGPTQAYNSQFMNQPGPRGPASMPGSMNPASMGAGMTPSSMSGPPMGMSQPRPPGISPFSTHGQRMPQQAYPGPRPQSLPIQGMKRPYPGEPNYGNQQYGPNSQFPTQPGQYPTPNPPRPLTSPNYPGQRMPTQQNTGQYPPPTVNMGQYYKPSRPVPVTNYPHSPVPGNPTPPMTPGSSIPPYLSPNQDVKPPFPPDIKPNINALPPPPTNHNDELRLTFPVRDGVVLEPFRLEHNLAVSNHVFHLRPTVHQTLMWRSDLELQFKCYHHEDRQMNTNWPASVQVSVNATPLTIERGDNKTSHKPLHLKHVCQPGRNTIQITVTACCCSHLFVLQLVHRPSVRSVLQGLLKKRLLPAEHCITKIKRNFSSVAASSGNATLNGEDGVEQTAIKVSLKCPITFRRIQLPARGHDCKHVQVSTFRKTALLEGLEVDQYMWGILNAIQNSEFEEVTIDPTCSWRPVPIKSDIHIKDDPDGIPSKRFKTMSPSQMIMPNVMEMIAALGPGPSPYPSLPPPPGANNSTEYGNQGNSYQGHGNFDFPHGNPGGTSMNDFMHGPQLSHPPDMPSSMAALDKPLSHPMQESIPHPGSTDQSHSSMQQGLHVPHPSSQSGQPLHHSGPPTQQSRQPPQAASSNHPHSDLTFNPSSALEGQAGGQGASDMPEPSLDLLPELTNPDELLSYLDPPDLPSNSNDDLLSLFENN</sequence>
<dbReference type="AlphaFoldDB" id="A0A452GSZ3"/>
<reference evidence="8" key="1">
    <citation type="journal article" date="2017" name="PLoS ONE">
        <title>The Agassiz's desert tortoise genome provides a resource for the conservation of a threatened species.</title>
        <authorList>
            <person name="Tollis M."/>
            <person name="DeNardo D.F."/>
            <person name="Cornelius J.A."/>
            <person name="Dolby G.A."/>
            <person name="Edwards T."/>
            <person name="Henen B.T."/>
            <person name="Karl A.E."/>
            <person name="Murphy R.W."/>
            <person name="Kusumi K."/>
        </authorList>
    </citation>
    <scope>NUCLEOTIDE SEQUENCE [LARGE SCALE GENOMIC DNA]</scope>
</reference>
<dbReference type="PANTHER" id="PTHR10782">
    <property type="entry name" value="ZINC FINGER MIZ DOMAIN-CONTAINING PROTEIN"/>
    <property type="match status" value="1"/>
</dbReference>
<dbReference type="PANTHER" id="PTHR10782:SF7">
    <property type="entry name" value="ZINC FINGER MIZ DOMAIN-CONTAINING PROTEIN 1"/>
    <property type="match status" value="1"/>
</dbReference>
<evidence type="ECO:0000256" key="2">
    <source>
        <dbReference type="ARBA" id="ARBA00022771"/>
    </source>
</evidence>
<evidence type="ECO:0000256" key="3">
    <source>
        <dbReference type="ARBA" id="ARBA00022833"/>
    </source>
</evidence>
<feature type="compositionally biased region" description="Polar residues" evidence="5">
    <location>
        <begin position="647"/>
        <end position="658"/>
    </location>
</feature>
<dbReference type="GO" id="GO:0008270">
    <property type="term" value="F:zinc ion binding"/>
    <property type="evidence" value="ECO:0007669"/>
    <property type="project" value="UniProtKB-KW"/>
</dbReference>
<dbReference type="InterPro" id="IPR013083">
    <property type="entry name" value="Znf_RING/FYVE/PHD"/>
</dbReference>
<feature type="compositionally biased region" description="Polar residues" evidence="5">
    <location>
        <begin position="713"/>
        <end position="723"/>
    </location>
</feature>
<dbReference type="Proteomes" id="UP000291020">
    <property type="component" value="Unassembled WGS sequence"/>
</dbReference>
<dbReference type="Pfam" id="PF25527">
    <property type="entry name" value="GBD-like_ZMIZ1_ZMIZ2"/>
    <property type="match status" value="1"/>
</dbReference>
<evidence type="ECO:0000313" key="8">
    <source>
        <dbReference type="Proteomes" id="UP000291020"/>
    </source>
</evidence>
<keyword evidence="2 4" id="KW-0863">Zinc-finger</keyword>
<feature type="compositionally biased region" description="Pro residues" evidence="5">
    <location>
        <begin position="290"/>
        <end position="301"/>
    </location>
</feature>
<proteinExistence type="predicted"/>
<dbReference type="InterPro" id="IPR057847">
    <property type="entry name" value="ZMIZ1/ZMIZ2_GBD-like"/>
</dbReference>
<reference evidence="7" key="3">
    <citation type="submission" date="2025-09" db="UniProtKB">
        <authorList>
            <consortium name="Ensembl"/>
        </authorList>
    </citation>
    <scope>IDENTIFICATION</scope>
</reference>
<accession>A0A452GSZ3</accession>
<evidence type="ECO:0000256" key="5">
    <source>
        <dbReference type="SAM" id="MobiDB-lite"/>
    </source>
</evidence>